<evidence type="ECO:0000313" key="2">
    <source>
        <dbReference type="EMBL" id="GGE05665.1"/>
    </source>
</evidence>
<dbReference type="AlphaFoldDB" id="A0A916ZN21"/>
<accession>A0A916ZN21</accession>
<dbReference type="CDD" id="cd01299">
    <property type="entry name" value="Met_dep_hydrolase_A"/>
    <property type="match status" value="1"/>
</dbReference>
<evidence type="ECO:0000259" key="1">
    <source>
        <dbReference type="Pfam" id="PF01979"/>
    </source>
</evidence>
<dbReference type="SUPFAM" id="SSF51556">
    <property type="entry name" value="Metallo-dependent hydrolases"/>
    <property type="match status" value="1"/>
</dbReference>
<dbReference type="Gene3D" id="3.20.20.140">
    <property type="entry name" value="Metal-dependent hydrolases"/>
    <property type="match status" value="1"/>
</dbReference>
<dbReference type="InterPro" id="IPR057744">
    <property type="entry name" value="OTAase-like"/>
</dbReference>
<reference evidence="2" key="1">
    <citation type="journal article" date="2014" name="Int. J. Syst. Evol. Microbiol.">
        <title>Complete genome sequence of Corynebacterium casei LMG S-19264T (=DSM 44701T), isolated from a smear-ripened cheese.</title>
        <authorList>
            <consortium name="US DOE Joint Genome Institute (JGI-PGF)"/>
            <person name="Walter F."/>
            <person name="Albersmeier A."/>
            <person name="Kalinowski J."/>
            <person name="Ruckert C."/>
        </authorList>
    </citation>
    <scope>NUCLEOTIDE SEQUENCE</scope>
    <source>
        <strain evidence="2">CGMCC 1.15519</strain>
    </source>
</reference>
<dbReference type="InterPro" id="IPR006680">
    <property type="entry name" value="Amidohydro-rel"/>
</dbReference>
<name>A0A916ZN21_9SPHN</name>
<reference evidence="2" key="2">
    <citation type="submission" date="2020-09" db="EMBL/GenBank/DDBJ databases">
        <authorList>
            <person name="Sun Q."/>
            <person name="Zhou Y."/>
        </authorList>
    </citation>
    <scope>NUCLEOTIDE SEQUENCE</scope>
    <source>
        <strain evidence="2">CGMCC 1.15519</strain>
    </source>
</reference>
<gene>
    <name evidence="2" type="ORF">GCM10011529_10050</name>
</gene>
<proteinExistence type="predicted"/>
<organism evidence="2 3">
    <name type="scientific">Sandarakinorhabdus glacialis</name>
    <dbReference type="NCBI Taxonomy" id="1614636"/>
    <lineage>
        <taxon>Bacteria</taxon>
        <taxon>Pseudomonadati</taxon>
        <taxon>Pseudomonadota</taxon>
        <taxon>Alphaproteobacteria</taxon>
        <taxon>Sphingomonadales</taxon>
        <taxon>Sphingosinicellaceae</taxon>
        <taxon>Sandarakinorhabdus</taxon>
    </lineage>
</organism>
<keyword evidence="3" id="KW-1185">Reference proteome</keyword>
<evidence type="ECO:0000313" key="3">
    <source>
        <dbReference type="Proteomes" id="UP000635071"/>
    </source>
</evidence>
<dbReference type="Gene3D" id="2.30.40.10">
    <property type="entry name" value="Urease, subunit C, domain 1"/>
    <property type="match status" value="1"/>
</dbReference>
<dbReference type="InterPro" id="IPR032466">
    <property type="entry name" value="Metal_Hydrolase"/>
</dbReference>
<protein>
    <submittedName>
        <fullName evidence="2">Xaa-Pro dipeptidase</fullName>
    </submittedName>
</protein>
<comment type="caution">
    <text evidence="2">The sequence shown here is derived from an EMBL/GenBank/DDBJ whole genome shotgun (WGS) entry which is preliminary data.</text>
</comment>
<dbReference type="PANTHER" id="PTHR43135">
    <property type="entry name" value="ALPHA-D-RIBOSE 1-METHYLPHOSPHONATE 5-TRIPHOSPHATE DIPHOSPHATASE"/>
    <property type="match status" value="1"/>
</dbReference>
<dbReference type="GO" id="GO:0016810">
    <property type="term" value="F:hydrolase activity, acting on carbon-nitrogen (but not peptide) bonds"/>
    <property type="evidence" value="ECO:0007669"/>
    <property type="project" value="InterPro"/>
</dbReference>
<dbReference type="Proteomes" id="UP000635071">
    <property type="component" value="Unassembled WGS sequence"/>
</dbReference>
<dbReference type="InterPro" id="IPR051781">
    <property type="entry name" value="Metallo-dep_Hydrolase"/>
</dbReference>
<feature type="domain" description="Amidohydrolase-related" evidence="1">
    <location>
        <begin position="46"/>
        <end position="389"/>
    </location>
</feature>
<dbReference type="PANTHER" id="PTHR43135:SF3">
    <property type="entry name" value="ALPHA-D-RIBOSE 1-METHYLPHOSPHONATE 5-TRIPHOSPHATE DIPHOSPHATASE"/>
    <property type="match status" value="1"/>
</dbReference>
<dbReference type="Pfam" id="PF01979">
    <property type="entry name" value="Amidohydro_1"/>
    <property type="match status" value="1"/>
</dbReference>
<dbReference type="SUPFAM" id="SSF51338">
    <property type="entry name" value="Composite domain of metallo-dependent hydrolases"/>
    <property type="match status" value="2"/>
</dbReference>
<sequence length="402" mass="41649">MIDVVAGRVIADPVVIAVDGRITAAGPAASTAIPAGARRIDLPGLTLLPGLIDMHVHLSGDPTIGGYRGLEYARSFSSVISTAFAKRTLDAGFTTVRNLGSGGLDDIGLKQAIEGGYVPGPRIVPATYAIGATGGHCDATEFQPEIHVDTPGVADGPDAIRAKVRQLRKMGAEVIKFCGTGGVFSKTTTVGAQQYSQAEMDALVAEAHMLGLKVAVHAHGTAGINAALRAGADTIEHASLADDESFALAKKNGAWFSMDIYDDDYILAEGAKNGVFAESLEKERQIGLKQRQTFQRSVKAGVRHVFGSDAGVYPHGTNALQFAKMTEWGMTPMQAIQAATVNAGEALGRTADVGAIAPGRYADIIAVAGDPLTNIAALQTVAVVIKGGVVHKDARSIAGGTR</sequence>
<dbReference type="InterPro" id="IPR011059">
    <property type="entry name" value="Metal-dep_hydrolase_composite"/>
</dbReference>
<dbReference type="EMBL" id="BMJM01000003">
    <property type="protein sequence ID" value="GGE05665.1"/>
    <property type="molecule type" value="Genomic_DNA"/>
</dbReference>